<reference evidence="1 2" key="1">
    <citation type="submission" date="2019-07" db="EMBL/GenBank/DDBJ databases">
        <title>WGS assembly of Gossypium mustelinum.</title>
        <authorList>
            <person name="Chen Z.J."/>
            <person name="Sreedasyam A."/>
            <person name="Ando A."/>
            <person name="Song Q."/>
            <person name="De L."/>
            <person name="Hulse-Kemp A."/>
            <person name="Ding M."/>
            <person name="Ye W."/>
            <person name="Kirkbride R."/>
            <person name="Jenkins J."/>
            <person name="Plott C."/>
            <person name="Lovell J."/>
            <person name="Lin Y.-M."/>
            <person name="Vaughn R."/>
            <person name="Liu B."/>
            <person name="Li W."/>
            <person name="Simpson S."/>
            <person name="Scheffler B."/>
            <person name="Saski C."/>
            <person name="Grover C."/>
            <person name="Hu G."/>
            <person name="Conover J."/>
            <person name="Carlson J."/>
            <person name="Shu S."/>
            <person name="Boston L."/>
            <person name="Williams M."/>
            <person name="Peterson D."/>
            <person name="Mcgee K."/>
            <person name="Jones D."/>
            <person name="Wendel J."/>
            <person name="Stelly D."/>
            <person name="Grimwood J."/>
            <person name="Schmutz J."/>
        </authorList>
    </citation>
    <scope>NUCLEOTIDE SEQUENCE [LARGE SCALE GENOMIC DNA]</scope>
    <source>
        <strain evidence="1">1408120.09</strain>
    </source>
</reference>
<proteinExistence type="predicted"/>
<keyword evidence="2" id="KW-1185">Reference proteome</keyword>
<dbReference type="EMBL" id="CM017640">
    <property type="protein sequence ID" value="TYJ37128.1"/>
    <property type="molecule type" value="Genomic_DNA"/>
</dbReference>
<feature type="non-terminal residue" evidence="1">
    <location>
        <position position="1"/>
    </location>
</feature>
<gene>
    <name evidence="1" type="ORF">E1A91_A05G355000v1</name>
</gene>
<evidence type="ECO:0000313" key="2">
    <source>
        <dbReference type="Proteomes" id="UP000323597"/>
    </source>
</evidence>
<name>A0A5D2ZEX0_GOSMU</name>
<sequence length="161" mass="18645">FFNKRWFFDQVLNDFLVRSFLRFGYEVSFKALDKCAIEILGPYGISYTFRRLAERIMRYNPWPPAWGLRSCCLLSTSRAFTAPFCNFPSFVRPRGYKKRDKGGYLAGVVSVVCHEVPMDKGTSESSLLGERKIFFPCFLLVNNQPHSSSVLHYPYRIGRDG</sequence>
<dbReference type="Proteomes" id="UP000323597">
    <property type="component" value="Chromosome A05"/>
</dbReference>
<organism evidence="1 2">
    <name type="scientific">Gossypium mustelinum</name>
    <name type="common">Cotton</name>
    <name type="synonym">Gossypium caicoense</name>
    <dbReference type="NCBI Taxonomy" id="34275"/>
    <lineage>
        <taxon>Eukaryota</taxon>
        <taxon>Viridiplantae</taxon>
        <taxon>Streptophyta</taxon>
        <taxon>Embryophyta</taxon>
        <taxon>Tracheophyta</taxon>
        <taxon>Spermatophyta</taxon>
        <taxon>Magnoliopsida</taxon>
        <taxon>eudicotyledons</taxon>
        <taxon>Gunneridae</taxon>
        <taxon>Pentapetalae</taxon>
        <taxon>rosids</taxon>
        <taxon>malvids</taxon>
        <taxon>Malvales</taxon>
        <taxon>Malvaceae</taxon>
        <taxon>Malvoideae</taxon>
        <taxon>Gossypium</taxon>
    </lineage>
</organism>
<protein>
    <submittedName>
        <fullName evidence="1">Uncharacterized protein</fullName>
    </submittedName>
</protein>
<accession>A0A5D2ZEX0</accession>
<dbReference type="AlphaFoldDB" id="A0A5D2ZEX0"/>
<evidence type="ECO:0000313" key="1">
    <source>
        <dbReference type="EMBL" id="TYJ37128.1"/>
    </source>
</evidence>